<evidence type="ECO:0000313" key="3">
    <source>
        <dbReference type="Proteomes" id="UP000197032"/>
    </source>
</evidence>
<sequence>MCNHRGSTHQFHGPCCHSHGPRLEGFLIPCLLLLLKDNPAHGYELMERLAELSYLEVQPDPAVVYRHLRRLEVEGMVESRLEPGSGGPARKVYSLTPEGESYLKAWAMRIRKKKASLEGFLADFEKRYPPEKRS</sequence>
<proteinExistence type="predicted"/>
<dbReference type="Pfam" id="PF03551">
    <property type="entry name" value="PadR"/>
    <property type="match status" value="1"/>
</dbReference>
<dbReference type="InterPro" id="IPR036390">
    <property type="entry name" value="WH_DNA-bd_sf"/>
</dbReference>
<dbReference type="AlphaFoldDB" id="A0A1Z5HPD5"/>
<feature type="domain" description="Transcription regulator PadR N-terminal" evidence="1">
    <location>
        <begin position="31"/>
        <end position="104"/>
    </location>
</feature>
<dbReference type="OrthoDB" id="9808017at2"/>
<dbReference type="Gene3D" id="1.10.10.10">
    <property type="entry name" value="Winged helix-like DNA-binding domain superfamily/Winged helix DNA-binding domain"/>
    <property type="match status" value="1"/>
</dbReference>
<reference evidence="3" key="1">
    <citation type="journal article" date="2017" name="Appl. Environ. Microbiol.">
        <title>Genomic analysis of Calderihabitans maritimus KKC1, a thermophilic hydrogenogenic carboxydotrophic bacterium isolated from marine sediment.</title>
        <authorList>
            <person name="Omae K."/>
            <person name="Yoneda Y."/>
            <person name="Fukuyama Y."/>
            <person name="Yoshida T."/>
            <person name="Sako Y."/>
        </authorList>
    </citation>
    <scope>NUCLEOTIDE SEQUENCE [LARGE SCALE GENOMIC DNA]</scope>
    <source>
        <strain evidence="3">KKC1</strain>
    </source>
</reference>
<dbReference type="InterPro" id="IPR036388">
    <property type="entry name" value="WH-like_DNA-bd_sf"/>
</dbReference>
<name>A0A1Z5HPD5_9FIRM</name>
<comment type="caution">
    <text evidence="2">The sequence shown here is derived from an EMBL/GenBank/DDBJ whole genome shotgun (WGS) entry which is preliminary data.</text>
</comment>
<dbReference type="EMBL" id="BDGJ01000016">
    <property type="protein sequence ID" value="GAW91392.1"/>
    <property type="molecule type" value="Genomic_DNA"/>
</dbReference>
<organism evidence="2 3">
    <name type="scientific">Calderihabitans maritimus</name>
    <dbReference type="NCBI Taxonomy" id="1246530"/>
    <lineage>
        <taxon>Bacteria</taxon>
        <taxon>Bacillati</taxon>
        <taxon>Bacillota</taxon>
        <taxon>Clostridia</taxon>
        <taxon>Neomoorellales</taxon>
        <taxon>Calderihabitantaceae</taxon>
        <taxon>Calderihabitans</taxon>
    </lineage>
</organism>
<dbReference type="PANTHER" id="PTHR33169:SF27">
    <property type="entry name" value="TRANSCRIPTIONAL REGULATOR PADR FAMILY PROTEIN"/>
    <property type="match status" value="1"/>
</dbReference>
<gene>
    <name evidence="2" type="ORF">KKC1_05540</name>
</gene>
<dbReference type="Proteomes" id="UP000197032">
    <property type="component" value="Unassembled WGS sequence"/>
</dbReference>
<keyword evidence="3" id="KW-1185">Reference proteome</keyword>
<evidence type="ECO:0000259" key="1">
    <source>
        <dbReference type="Pfam" id="PF03551"/>
    </source>
</evidence>
<dbReference type="InterPro" id="IPR005149">
    <property type="entry name" value="Tscrpt_reg_PadR_N"/>
</dbReference>
<accession>A0A1Z5HPD5</accession>
<dbReference type="InterPro" id="IPR052509">
    <property type="entry name" value="Metal_resp_DNA-bind_regulator"/>
</dbReference>
<dbReference type="PANTHER" id="PTHR33169">
    <property type="entry name" value="PADR-FAMILY TRANSCRIPTIONAL REGULATOR"/>
    <property type="match status" value="1"/>
</dbReference>
<evidence type="ECO:0000313" key="2">
    <source>
        <dbReference type="EMBL" id="GAW91392.1"/>
    </source>
</evidence>
<protein>
    <submittedName>
        <fullName evidence="2">Transcriptional regulator, padr family</fullName>
    </submittedName>
</protein>
<dbReference type="SUPFAM" id="SSF46785">
    <property type="entry name" value="Winged helix' DNA-binding domain"/>
    <property type="match status" value="1"/>
</dbReference>
<dbReference type="RefSeq" id="WP_088552932.1">
    <property type="nucleotide sequence ID" value="NZ_BDGJ01000016.1"/>
</dbReference>